<evidence type="ECO:0000313" key="4">
    <source>
        <dbReference type="EMBL" id="POY40342.1"/>
    </source>
</evidence>
<keyword evidence="5" id="KW-1185">Reference proteome</keyword>
<accession>A0A2S5AD53</accession>
<dbReference type="CDD" id="cd04301">
    <property type="entry name" value="NAT_SF"/>
    <property type="match status" value="1"/>
</dbReference>
<dbReference type="GO" id="GO:0016747">
    <property type="term" value="F:acyltransferase activity, transferring groups other than amino-acyl groups"/>
    <property type="evidence" value="ECO:0007669"/>
    <property type="project" value="InterPro"/>
</dbReference>
<dbReference type="RefSeq" id="WP_103805404.1">
    <property type="nucleotide sequence ID" value="NZ_PQVG01000003.1"/>
</dbReference>
<dbReference type="PANTHER" id="PTHR43877">
    <property type="entry name" value="AMINOALKYLPHOSPHONATE N-ACETYLTRANSFERASE-RELATED-RELATED"/>
    <property type="match status" value="1"/>
</dbReference>
<evidence type="ECO:0000256" key="2">
    <source>
        <dbReference type="ARBA" id="ARBA00023315"/>
    </source>
</evidence>
<dbReference type="InterPro" id="IPR050832">
    <property type="entry name" value="Bact_Acetyltransf"/>
</dbReference>
<keyword evidence="1 4" id="KW-0808">Transferase</keyword>
<feature type="domain" description="N-acetyltransferase" evidence="3">
    <location>
        <begin position="5"/>
        <end position="152"/>
    </location>
</feature>
<evidence type="ECO:0000259" key="3">
    <source>
        <dbReference type="PROSITE" id="PS51186"/>
    </source>
</evidence>
<protein>
    <submittedName>
        <fullName evidence="4">GNAT family N-acetyltransferase</fullName>
    </submittedName>
</protein>
<dbReference type="Pfam" id="PF00583">
    <property type="entry name" value="Acetyltransf_1"/>
    <property type="match status" value="1"/>
</dbReference>
<dbReference type="InterPro" id="IPR000182">
    <property type="entry name" value="GNAT_dom"/>
</dbReference>
<dbReference type="PANTHER" id="PTHR43877:SF2">
    <property type="entry name" value="AMINOALKYLPHOSPHONATE N-ACETYLTRANSFERASE-RELATED"/>
    <property type="match status" value="1"/>
</dbReference>
<evidence type="ECO:0000256" key="1">
    <source>
        <dbReference type="ARBA" id="ARBA00022679"/>
    </source>
</evidence>
<dbReference type="Gene3D" id="3.40.630.30">
    <property type="match status" value="1"/>
</dbReference>
<organism evidence="4 5">
    <name type="scientific">Flavobacterium alvei</name>
    <dbReference type="NCBI Taxonomy" id="2080416"/>
    <lineage>
        <taxon>Bacteria</taxon>
        <taxon>Pseudomonadati</taxon>
        <taxon>Bacteroidota</taxon>
        <taxon>Flavobacteriia</taxon>
        <taxon>Flavobacteriales</taxon>
        <taxon>Flavobacteriaceae</taxon>
        <taxon>Flavobacterium</taxon>
    </lineage>
</organism>
<sequence>MNTIKILRTTSENQDFAKLVIALDAYLKILDGEDHEFYAHFNKTNLLKNAVICYENDIPVGIGAYKEYEPKTAEIKRMYTLPEYRGKGIASKIIHELELWAKEENYTTSILETGFKQEDAIYLYQKLGYTIIENYGQYKGVENSVCMKKSLD</sequence>
<dbReference type="SUPFAM" id="SSF55729">
    <property type="entry name" value="Acyl-CoA N-acyltransferases (Nat)"/>
    <property type="match status" value="1"/>
</dbReference>
<keyword evidence="2" id="KW-0012">Acyltransferase</keyword>
<dbReference type="OrthoDB" id="9803233at2"/>
<gene>
    <name evidence="4" type="ORF">C3L50_06765</name>
</gene>
<evidence type="ECO:0000313" key="5">
    <source>
        <dbReference type="Proteomes" id="UP000237310"/>
    </source>
</evidence>
<comment type="caution">
    <text evidence="4">The sequence shown here is derived from an EMBL/GenBank/DDBJ whole genome shotgun (WGS) entry which is preliminary data.</text>
</comment>
<proteinExistence type="predicted"/>
<dbReference type="Proteomes" id="UP000237310">
    <property type="component" value="Unassembled WGS sequence"/>
</dbReference>
<dbReference type="AlphaFoldDB" id="A0A2S5AD53"/>
<dbReference type="EMBL" id="PQVG01000003">
    <property type="protein sequence ID" value="POY40342.1"/>
    <property type="molecule type" value="Genomic_DNA"/>
</dbReference>
<name>A0A2S5AD53_9FLAO</name>
<reference evidence="4 5" key="1">
    <citation type="submission" date="2018-01" db="EMBL/GenBank/DDBJ databases">
        <authorList>
            <person name="Gaut B.S."/>
            <person name="Morton B.R."/>
            <person name="Clegg M.T."/>
            <person name="Duvall M.R."/>
        </authorList>
    </citation>
    <scope>NUCLEOTIDE SEQUENCE [LARGE SCALE GENOMIC DNA]</scope>
    <source>
        <strain evidence="4 5">HR-AY</strain>
    </source>
</reference>
<dbReference type="PROSITE" id="PS51186">
    <property type="entry name" value="GNAT"/>
    <property type="match status" value="1"/>
</dbReference>
<dbReference type="InterPro" id="IPR016181">
    <property type="entry name" value="Acyl_CoA_acyltransferase"/>
</dbReference>